<reference evidence="2" key="1">
    <citation type="submission" date="2018-08" db="EMBL/GenBank/DDBJ databases">
        <authorList>
            <person name="Im W.T."/>
        </authorList>
    </citation>
    <scope>NUCLEOTIDE SEQUENCE [LARGE SCALE GENOMIC DNA]</scope>
    <source>
        <strain evidence="2">LA-28</strain>
    </source>
</reference>
<name>A0A371XEQ8_9HYPH</name>
<dbReference type="RefSeq" id="WP_137113608.1">
    <property type="nucleotide sequence ID" value="NZ_QURN01000006.1"/>
</dbReference>
<accession>A0A371XEQ8</accession>
<organism evidence="1 2">
    <name type="scientific">Mesorhizobium denitrificans</name>
    <dbReference type="NCBI Taxonomy" id="2294114"/>
    <lineage>
        <taxon>Bacteria</taxon>
        <taxon>Pseudomonadati</taxon>
        <taxon>Pseudomonadota</taxon>
        <taxon>Alphaproteobacteria</taxon>
        <taxon>Hyphomicrobiales</taxon>
        <taxon>Phyllobacteriaceae</taxon>
        <taxon>Mesorhizobium</taxon>
    </lineage>
</organism>
<comment type="caution">
    <text evidence="1">The sequence shown here is derived from an EMBL/GenBank/DDBJ whole genome shotgun (WGS) entry which is preliminary data.</text>
</comment>
<proteinExistence type="predicted"/>
<keyword evidence="2" id="KW-1185">Reference proteome</keyword>
<dbReference type="Proteomes" id="UP000262379">
    <property type="component" value="Unassembled WGS sequence"/>
</dbReference>
<dbReference type="EMBL" id="QURN01000006">
    <property type="protein sequence ID" value="RFC67698.1"/>
    <property type="molecule type" value="Genomic_DNA"/>
</dbReference>
<evidence type="ECO:0000313" key="2">
    <source>
        <dbReference type="Proteomes" id="UP000262379"/>
    </source>
</evidence>
<protein>
    <submittedName>
        <fullName evidence="1">Uncharacterized protein</fullName>
    </submittedName>
</protein>
<sequence>MSPFLLFALAGSAAAAEKADQFTLGGNLGSNRIGGSISYLHAFSGNLRKSGAIVRLGASSGETDEDYIFNPAYSGSNYSLEALAGWQSYYQGWRFRALAGALYRGRGGENNNTDGLAFKVLM</sequence>
<dbReference type="AlphaFoldDB" id="A0A371XEQ8"/>
<evidence type="ECO:0000313" key="1">
    <source>
        <dbReference type="EMBL" id="RFC67698.1"/>
    </source>
</evidence>
<gene>
    <name evidence="1" type="ORF">DY251_08835</name>
</gene>